<dbReference type="InterPro" id="IPR014729">
    <property type="entry name" value="Rossmann-like_a/b/a_fold"/>
</dbReference>
<evidence type="ECO:0000256" key="5">
    <source>
        <dbReference type="ARBA" id="ARBA00022917"/>
    </source>
</evidence>
<dbReference type="InterPro" id="IPR033910">
    <property type="entry name" value="GluRS_core"/>
</dbReference>
<feature type="domain" description="Glutamyl/glutaminyl-tRNA synthetase class Ib catalytic" evidence="8">
    <location>
        <begin position="3"/>
        <end position="110"/>
    </location>
</feature>
<keyword evidence="7" id="KW-0963">Cytoplasm</keyword>
<comment type="subunit">
    <text evidence="7">Monomer.</text>
</comment>
<comment type="function">
    <text evidence="7">Catalyzes the attachment of glutamate to tRNA(Glu) in a two-step reaction: glutamate is first activated by ATP to form Glu-AMP and then transferred to the acceptor end of tRNA(Glu).</text>
</comment>
<evidence type="ECO:0000313" key="11">
    <source>
        <dbReference type="Proteomes" id="UP000289726"/>
    </source>
</evidence>
<keyword evidence="6 7" id="KW-0030">Aminoacyl-tRNA synthetase</keyword>
<dbReference type="CDD" id="cd00808">
    <property type="entry name" value="GluRS_core"/>
    <property type="match status" value="1"/>
</dbReference>
<evidence type="ECO:0000259" key="8">
    <source>
        <dbReference type="Pfam" id="PF00749"/>
    </source>
</evidence>
<dbReference type="PRINTS" id="PR00987">
    <property type="entry name" value="TRNASYNTHGLU"/>
</dbReference>
<feature type="short sequence motif" description="'KMSKS' region" evidence="7">
    <location>
        <begin position="214"/>
        <end position="218"/>
    </location>
</feature>
<name>A0A4P6MEG0_9MOLU</name>
<dbReference type="GO" id="GO:0006424">
    <property type="term" value="P:glutamyl-tRNA aminoacylation"/>
    <property type="evidence" value="ECO:0007669"/>
    <property type="project" value="UniProtKB-UniRule"/>
</dbReference>
<dbReference type="SUPFAM" id="SSF48163">
    <property type="entry name" value="An anticodon-binding domain of class I aminoacyl-tRNA synthetases"/>
    <property type="match status" value="1"/>
</dbReference>
<comment type="caution">
    <text evidence="7">Lacks conserved residue(s) required for the propagation of feature annotation.</text>
</comment>
<evidence type="ECO:0000256" key="3">
    <source>
        <dbReference type="ARBA" id="ARBA00022741"/>
    </source>
</evidence>
<sequence length="449" mass="52278">MKKIKVRYAPSPTGFLHIGNARTALFNYLFAKHNQGEFIIRIEDTDFSRNVEGGEASQLKNLRWLGIDWSEGPDIQGPFGPYRQSERLAIYQKYAQKLLDQDLAYKEFQEGHTTFAIRFRVPTNQTFAFDDLIRGKLTFQSQEIEDFIILKSNGYPSYNFAVVIDDNLMQISHIFRGEEHITNTPKQIMIYQAFQWHLPQFAHMTLILNDNKKKLSKRDANIMQFIEQYEKLGYLPQALFNFLSLLGFSPLSQTEILSPQELINLFDVARLNKAPAMFDKTKLDYLNNQHLRKLLPEVIASFILQKKYLALTNAPTNDKEWMTKFVALFQDRMNYMQQITDFYQLFFQSTPFLSKEATHFLQTNPQTTLILKTFYNVFDVIVFEKDVIANSIKQVTNQNDFAKKTLFMALRIGTTCKMHGPSIALLLELLGKKQVLKNLSYVLEQAQKF</sequence>
<dbReference type="GO" id="GO:0008270">
    <property type="term" value="F:zinc ion binding"/>
    <property type="evidence" value="ECO:0007669"/>
    <property type="project" value="InterPro"/>
</dbReference>
<evidence type="ECO:0000259" key="9">
    <source>
        <dbReference type="Pfam" id="PF19269"/>
    </source>
</evidence>
<dbReference type="Gene3D" id="3.40.50.620">
    <property type="entry name" value="HUPs"/>
    <property type="match status" value="2"/>
</dbReference>
<dbReference type="InterPro" id="IPR000924">
    <property type="entry name" value="Glu/Gln-tRNA-synth"/>
</dbReference>
<evidence type="ECO:0000256" key="1">
    <source>
        <dbReference type="ARBA" id="ARBA00007894"/>
    </source>
</evidence>
<dbReference type="PANTHER" id="PTHR43311">
    <property type="entry name" value="GLUTAMATE--TRNA LIGASE"/>
    <property type="match status" value="1"/>
</dbReference>
<dbReference type="InterPro" id="IPR020751">
    <property type="entry name" value="aa-tRNA-synth_I_codon-bd_sub2"/>
</dbReference>
<dbReference type="InterPro" id="IPR049940">
    <property type="entry name" value="GluQ/Sye"/>
</dbReference>
<dbReference type="PANTHER" id="PTHR43311:SF2">
    <property type="entry name" value="GLUTAMATE--TRNA LIGASE, MITOCHONDRIAL-RELATED"/>
    <property type="match status" value="1"/>
</dbReference>
<organism evidence="10 11">
    <name type="scientific">'Catharanthus roseus' aster yellows phytoplasma</name>
    <dbReference type="NCBI Taxonomy" id="1193712"/>
    <lineage>
        <taxon>Bacteria</taxon>
        <taxon>Bacillati</taxon>
        <taxon>Mycoplasmatota</taxon>
        <taxon>Mollicutes</taxon>
        <taxon>Acholeplasmatales</taxon>
        <taxon>Acholeplasmataceae</taxon>
        <taxon>Candidatus Phytoplasma</taxon>
        <taxon>16SrI (Aster yellows group)</taxon>
    </lineage>
</organism>
<dbReference type="GO" id="GO:0005524">
    <property type="term" value="F:ATP binding"/>
    <property type="evidence" value="ECO:0007669"/>
    <property type="project" value="UniProtKB-UniRule"/>
</dbReference>
<comment type="similarity">
    <text evidence="1 7">Belongs to the class-I aminoacyl-tRNA synthetase family. Glutamate--tRNA ligase type 1 subfamily.</text>
</comment>
<proteinExistence type="inferred from homology"/>
<dbReference type="InterPro" id="IPR020058">
    <property type="entry name" value="Glu/Gln-tRNA-synth_Ib_cat-dom"/>
</dbReference>
<feature type="short sequence motif" description="'HIGH' region" evidence="7">
    <location>
        <begin position="10"/>
        <end position="20"/>
    </location>
</feature>
<dbReference type="Pfam" id="PF00749">
    <property type="entry name" value="tRNA-synt_1c"/>
    <property type="match status" value="2"/>
</dbReference>
<comment type="catalytic activity">
    <reaction evidence="7">
        <text>tRNA(Glu) + L-glutamate + ATP = L-glutamyl-tRNA(Glu) + AMP + diphosphate</text>
        <dbReference type="Rhea" id="RHEA:23540"/>
        <dbReference type="Rhea" id="RHEA-COMP:9663"/>
        <dbReference type="Rhea" id="RHEA-COMP:9680"/>
        <dbReference type="ChEBI" id="CHEBI:29985"/>
        <dbReference type="ChEBI" id="CHEBI:30616"/>
        <dbReference type="ChEBI" id="CHEBI:33019"/>
        <dbReference type="ChEBI" id="CHEBI:78442"/>
        <dbReference type="ChEBI" id="CHEBI:78520"/>
        <dbReference type="ChEBI" id="CHEBI:456215"/>
        <dbReference type="EC" id="6.1.1.17"/>
    </reaction>
</comment>
<reference evidence="10 11" key="1">
    <citation type="submission" date="2019-02" db="EMBL/GenBank/DDBJ databases">
        <title>Draft Genome Sequence of Maize Bushy Stunt-like Phytoplasma group 16SrI-B (Aster yellows) in South Africa.</title>
        <authorList>
            <person name="Coetzee B."/>
            <person name="Douglas-Smit N."/>
            <person name="Maree H.J."/>
            <person name="Burger J.T."/>
            <person name="Kruger K."/>
            <person name="Pietersen G."/>
        </authorList>
    </citation>
    <scope>NUCLEOTIDE SEQUENCE [LARGE SCALE GENOMIC DNA]</scope>
    <source>
        <strain evidence="10 11">De Villa</strain>
    </source>
</reference>
<keyword evidence="5 7" id="KW-0648">Protein biosynthesis</keyword>
<dbReference type="InterPro" id="IPR001412">
    <property type="entry name" value="aa-tRNA-synth_I_CS"/>
</dbReference>
<dbReference type="GO" id="GO:0005829">
    <property type="term" value="C:cytosol"/>
    <property type="evidence" value="ECO:0007669"/>
    <property type="project" value="TreeGrafter"/>
</dbReference>
<dbReference type="AlphaFoldDB" id="A0A4P6MEG0"/>
<keyword evidence="2 7" id="KW-0436">Ligase</keyword>
<evidence type="ECO:0000256" key="4">
    <source>
        <dbReference type="ARBA" id="ARBA00022840"/>
    </source>
</evidence>
<dbReference type="PROSITE" id="PS00178">
    <property type="entry name" value="AA_TRNA_LIGASE_I"/>
    <property type="match status" value="1"/>
</dbReference>
<dbReference type="Pfam" id="PF19269">
    <property type="entry name" value="Anticodon_2"/>
    <property type="match status" value="1"/>
</dbReference>
<keyword evidence="11" id="KW-1185">Reference proteome</keyword>
<evidence type="ECO:0000256" key="2">
    <source>
        <dbReference type="ARBA" id="ARBA00022598"/>
    </source>
</evidence>
<dbReference type="InterPro" id="IPR045462">
    <property type="entry name" value="aa-tRNA-synth_I_cd-bd"/>
</dbReference>
<evidence type="ECO:0000256" key="7">
    <source>
        <dbReference type="HAMAP-Rule" id="MF_00022"/>
    </source>
</evidence>
<evidence type="ECO:0000313" key="10">
    <source>
        <dbReference type="EMBL" id="QBF24021.1"/>
    </source>
</evidence>
<dbReference type="HAMAP" id="MF_00022">
    <property type="entry name" value="Glu_tRNA_synth_type1"/>
    <property type="match status" value="1"/>
</dbReference>
<dbReference type="GO" id="GO:0004818">
    <property type="term" value="F:glutamate-tRNA ligase activity"/>
    <property type="evidence" value="ECO:0007669"/>
    <property type="project" value="UniProtKB-UniRule"/>
</dbReference>
<dbReference type="SUPFAM" id="SSF52374">
    <property type="entry name" value="Nucleotidylyl transferase"/>
    <property type="match status" value="1"/>
</dbReference>
<protein>
    <recommendedName>
        <fullName evidence="7">Glutamate--tRNA ligase</fullName>
        <ecNumber evidence="7">6.1.1.17</ecNumber>
    </recommendedName>
    <alternativeName>
        <fullName evidence="7">Glutamyl-tRNA synthetase</fullName>
        <shortName evidence="7">GluRS</shortName>
    </alternativeName>
</protein>
<dbReference type="InterPro" id="IPR008925">
    <property type="entry name" value="aa_tRNA-synth_I_cd-bd_sf"/>
</dbReference>
<feature type="domain" description="Aminoacyl-tRNA synthetase class I anticodon-binding" evidence="9">
    <location>
        <begin position="309"/>
        <end position="441"/>
    </location>
</feature>
<dbReference type="Proteomes" id="UP000289726">
    <property type="component" value="Chromosome"/>
</dbReference>
<evidence type="ECO:0000256" key="6">
    <source>
        <dbReference type="ARBA" id="ARBA00023146"/>
    </source>
</evidence>
<feature type="binding site" evidence="7">
    <location>
        <position position="217"/>
    </location>
    <ligand>
        <name>ATP</name>
        <dbReference type="ChEBI" id="CHEBI:30616"/>
    </ligand>
</feature>
<dbReference type="Gene3D" id="1.10.10.350">
    <property type="match status" value="1"/>
</dbReference>
<dbReference type="NCBIfam" id="TIGR00464">
    <property type="entry name" value="gltX_bact"/>
    <property type="match status" value="1"/>
</dbReference>
<keyword evidence="3 7" id="KW-0547">Nucleotide-binding</keyword>
<gene>
    <name evidence="7 10" type="primary">gltX</name>
    <name evidence="10" type="ORF">EXT02_02415</name>
</gene>
<dbReference type="InterPro" id="IPR004527">
    <property type="entry name" value="Glu-tRNA-ligase_bac/mito"/>
</dbReference>
<feature type="domain" description="Glutamyl/glutaminyl-tRNA synthetase class Ib catalytic" evidence="8">
    <location>
        <begin position="111"/>
        <end position="284"/>
    </location>
</feature>
<dbReference type="EC" id="6.1.1.17" evidence="7"/>
<accession>A0A4P6MEG0</accession>
<dbReference type="GO" id="GO:0000049">
    <property type="term" value="F:tRNA binding"/>
    <property type="evidence" value="ECO:0007669"/>
    <property type="project" value="InterPro"/>
</dbReference>
<dbReference type="EMBL" id="CP035949">
    <property type="protein sequence ID" value="QBF24021.1"/>
    <property type="molecule type" value="Genomic_DNA"/>
</dbReference>
<keyword evidence="4 7" id="KW-0067">ATP-binding</keyword>
<dbReference type="RefSeq" id="WP_130427880.1">
    <property type="nucleotide sequence ID" value="NZ_CP035949.1"/>
</dbReference>
<comment type="subcellular location">
    <subcellularLocation>
        <location evidence="7">Cytoplasm</location>
    </subcellularLocation>
</comment>